<dbReference type="Gene3D" id="1.10.10.60">
    <property type="entry name" value="Homeodomain-like"/>
    <property type="match status" value="1"/>
</dbReference>
<dbReference type="SUPFAM" id="SSF48498">
    <property type="entry name" value="Tetracyclin repressor-like, C-terminal domain"/>
    <property type="match status" value="1"/>
</dbReference>
<comment type="caution">
    <text evidence="6">The sequence shown here is derived from an EMBL/GenBank/DDBJ whole genome shotgun (WGS) entry which is preliminary data.</text>
</comment>
<evidence type="ECO:0000313" key="6">
    <source>
        <dbReference type="EMBL" id="MCL1127532.1"/>
    </source>
</evidence>
<sequence>MRNAEFDREHVLRAAMLAFMNKGYAKTSMQDLTQATGLHPGSLYCAFTNKRGLLLAAIGQYQSDRSTEFERHFSGQQTPLEQLKKYLDSIVLECISCEASKACLLTKALNEMAEQDDELQSIITDNLTRWEQGIAQQFAKAKTQGLLHRQSGSGKSAERDCQALARYFVMGIYGLRTFAHTHPTLEVLQSLADQLFEDVTR</sequence>
<evidence type="ECO:0000256" key="2">
    <source>
        <dbReference type="ARBA" id="ARBA00023125"/>
    </source>
</evidence>
<keyword evidence="2 4" id="KW-0238">DNA-binding</keyword>
<evidence type="ECO:0000256" key="3">
    <source>
        <dbReference type="ARBA" id="ARBA00023163"/>
    </source>
</evidence>
<dbReference type="InterPro" id="IPR009057">
    <property type="entry name" value="Homeodomain-like_sf"/>
</dbReference>
<name>A0ABT0LIJ6_9GAMM</name>
<dbReference type="RefSeq" id="WP_248942973.1">
    <property type="nucleotide sequence ID" value="NZ_JAKIKS010000171.1"/>
</dbReference>
<feature type="DNA-binding region" description="H-T-H motif" evidence="4">
    <location>
        <begin position="28"/>
        <end position="47"/>
    </location>
</feature>
<reference evidence="6 7" key="1">
    <citation type="submission" date="2022-01" db="EMBL/GenBank/DDBJ databases">
        <title>Whole genome-based taxonomy of the Shewanellaceae.</title>
        <authorList>
            <person name="Martin-Rodriguez A.J."/>
        </authorList>
    </citation>
    <scope>NUCLEOTIDE SEQUENCE [LARGE SCALE GENOMIC DNA]</scope>
    <source>
        <strain evidence="6 7">DSM 17177</strain>
    </source>
</reference>
<keyword evidence="1" id="KW-0805">Transcription regulation</keyword>
<accession>A0ABT0LIJ6</accession>
<keyword evidence="7" id="KW-1185">Reference proteome</keyword>
<dbReference type="PRINTS" id="PR00455">
    <property type="entry name" value="HTHTETR"/>
</dbReference>
<dbReference type="PROSITE" id="PS01081">
    <property type="entry name" value="HTH_TETR_1"/>
    <property type="match status" value="1"/>
</dbReference>
<protein>
    <submittedName>
        <fullName evidence="6">TetR/AcrR family transcriptional regulator</fullName>
    </submittedName>
</protein>
<dbReference type="Pfam" id="PF00440">
    <property type="entry name" value="TetR_N"/>
    <property type="match status" value="1"/>
</dbReference>
<evidence type="ECO:0000256" key="1">
    <source>
        <dbReference type="ARBA" id="ARBA00023015"/>
    </source>
</evidence>
<dbReference type="SUPFAM" id="SSF46689">
    <property type="entry name" value="Homeodomain-like"/>
    <property type="match status" value="1"/>
</dbReference>
<proteinExistence type="predicted"/>
<keyword evidence="3" id="KW-0804">Transcription</keyword>
<dbReference type="PANTHER" id="PTHR47506">
    <property type="entry name" value="TRANSCRIPTIONAL REGULATORY PROTEIN"/>
    <property type="match status" value="1"/>
</dbReference>
<dbReference type="EMBL" id="JAKIKS010000171">
    <property type="protein sequence ID" value="MCL1127532.1"/>
    <property type="molecule type" value="Genomic_DNA"/>
</dbReference>
<dbReference type="InterPro" id="IPR036271">
    <property type="entry name" value="Tet_transcr_reg_TetR-rel_C_sf"/>
</dbReference>
<dbReference type="InterPro" id="IPR001647">
    <property type="entry name" value="HTH_TetR"/>
</dbReference>
<evidence type="ECO:0000259" key="5">
    <source>
        <dbReference type="PROSITE" id="PS50977"/>
    </source>
</evidence>
<dbReference type="Gene3D" id="1.10.357.10">
    <property type="entry name" value="Tetracycline Repressor, domain 2"/>
    <property type="match status" value="1"/>
</dbReference>
<dbReference type="Proteomes" id="UP001203423">
    <property type="component" value="Unassembled WGS sequence"/>
</dbReference>
<dbReference type="PROSITE" id="PS50977">
    <property type="entry name" value="HTH_TETR_2"/>
    <property type="match status" value="1"/>
</dbReference>
<evidence type="ECO:0000313" key="7">
    <source>
        <dbReference type="Proteomes" id="UP001203423"/>
    </source>
</evidence>
<organism evidence="6 7">
    <name type="scientific">Shewanella surugensis</name>
    <dbReference type="NCBI Taxonomy" id="212020"/>
    <lineage>
        <taxon>Bacteria</taxon>
        <taxon>Pseudomonadati</taxon>
        <taxon>Pseudomonadota</taxon>
        <taxon>Gammaproteobacteria</taxon>
        <taxon>Alteromonadales</taxon>
        <taxon>Shewanellaceae</taxon>
        <taxon>Shewanella</taxon>
    </lineage>
</organism>
<dbReference type="PANTHER" id="PTHR47506:SF8">
    <property type="entry name" value="REPRESSOR OF PUTATIVE XENOBIOTIC REDUCTASE TETR FAMILY-RELATED"/>
    <property type="match status" value="1"/>
</dbReference>
<gene>
    <name evidence="6" type="ORF">L2764_24425</name>
</gene>
<evidence type="ECO:0000256" key="4">
    <source>
        <dbReference type="PROSITE-ProRule" id="PRU00335"/>
    </source>
</evidence>
<dbReference type="InterPro" id="IPR023772">
    <property type="entry name" value="DNA-bd_HTH_TetR-type_CS"/>
</dbReference>
<feature type="domain" description="HTH tetR-type" evidence="5">
    <location>
        <begin position="5"/>
        <end position="65"/>
    </location>
</feature>